<keyword evidence="2" id="KW-0255">Endonuclease</keyword>
<keyword evidence="2" id="KW-0378">Hydrolase</keyword>
<keyword evidence="2" id="KW-0269">Exonuclease</keyword>
<dbReference type="RefSeq" id="WP_148708554.1">
    <property type="nucleotide sequence ID" value="NZ_CBCSFG010000020.1"/>
</dbReference>
<dbReference type="InterPro" id="IPR005135">
    <property type="entry name" value="Endo/exonuclease/phosphatase"/>
</dbReference>
<dbReference type="AlphaFoldDB" id="A0A380T1J1"/>
<dbReference type="Proteomes" id="UP000255177">
    <property type="component" value="Unassembled WGS sequence"/>
</dbReference>
<sequence>MELKCAWWNCKLSPPMNGAKKYPITENFNCVIDALLQRSVDILGLCEVNRDNIQHLEFFLAERKYSKYEILDLYSPGKSIDDFCLIFNTEKLSLSTDAILANIKDSLTDQWLKAGVFVGLTPNHGEEIFFGLSHWQSRGTYHVGSAERLRLGDALRTKALSILDANPNCPIVLLGDYNDEPYDLSIVRGIGSSRDSNFVKRSNKFFYNPFWARLAPHPGGPGGTFVHSKLIASEGAIFDQILFSSHFVREWEFKEHATILSDITFFEPNFEWKDISDHYPILSHVARVTS</sequence>
<evidence type="ECO:0000313" key="2">
    <source>
        <dbReference type="EMBL" id="SUQ64097.1"/>
    </source>
</evidence>
<dbReference type="Gene3D" id="3.60.10.10">
    <property type="entry name" value="Endonuclease/exonuclease/phosphatase"/>
    <property type="match status" value="1"/>
</dbReference>
<accession>A0A380T1J1</accession>
<reference evidence="3" key="1">
    <citation type="submission" date="2018-07" db="EMBL/GenBank/DDBJ databases">
        <authorList>
            <person name="Blom J."/>
        </authorList>
    </citation>
    <scope>NUCLEOTIDE SEQUENCE [LARGE SCALE GENOMIC DNA]</scope>
    <source>
        <strain evidence="3">CCOS 864</strain>
    </source>
</reference>
<evidence type="ECO:0000259" key="1">
    <source>
        <dbReference type="Pfam" id="PF19580"/>
    </source>
</evidence>
<protein>
    <submittedName>
        <fullName evidence="2">Endonuclease/Exonuclease/phosphatase family protein</fullName>
    </submittedName>
</protein>
<dbReference type="EMBL" id="UIDD01000009">
    <property type="protein sequence ID" value="SUQ64097.1"/>
    <property type="molecule type" value="Genomic_DNA"/>
</dbReference>
<proteinExistence type="predicted"/>
<organism evidence="2 3">
    <name type="scientific">Pseudomonas wadenswilerensis</name>
    <dbReference type="NCBI Taxonomy" id="1785161"/>
    <lineage>
        <taxon>Bacteria</taxon>
        <taxon>Pseudomonadati</taxon>
        <taxon>Pseudomonadota</taxon>
        <taxon>Gammaproteobacteria</taxon>
        <taxon>Pseudomonadales</taxon>
        <taxon>Pseudomonadaceae</taxon>
        <taxon>Pseudomonas</taxon>
    </lineage>
</organism>
<dbReference type="SUPFAM" id="SSF56219">
    <property type="entry name" value="DNase I-like"/>
    <property type="match status" value="1"/>
</dbReference>
<dbReference type="InterPro" id="IPR036691">
    <property type="entry name" value="Endo/exonu/phosph_ase_sf"/>
</dbReference>
<dbReference type="GO" id="GO:0004527">
    <property type="term" value="F:exonuclease activity"/>
    <property type="evidence" value="ECO:0007669"/>
    <property type="project" value="UniProtKB-KW"/>
</dbReference>
<evidence type="ECO:0000313" key="3">
    <source>
        <dbReference type="Proteomes" id="UP000255177"/>
    </source>
</evidence>
<keyword evidence="3" id="KW-1185">Reference proteome</keyword>
<keyword evidence="2" id="KW-0540">Nuclease</keyword>
<dbReference type="GO" id="GO:0004519">
    <property type="term" value="F:endonuclease activity"/>
    <property type="evidence" value="ECO:0007669"/>
    <property type="project" value="UniProtKB-KW"/>
</dbReference>
<name>A0A380T1J1_9PSED</name>
<dbReference type="Pfam" id="PF19580">
    <property type="entry name" value="Exo_endo_phos_3"/>
    <property type="match status" value="1"/>
</dbReference>
<feature type="domain" description="Endonuclease/exonuclease/phosphatase" evidence="1">
    <location>
        <begin position="26"/>
        <end position="250"/>
    </location>
</feature>
<gene>
    <name evidence="2" type="ORF">CCOS864_03551</name>
</gene>